<dbReference type="Proteomes" id="UP000001876">
    <property type="component" value="Unassembled WGS sequence"/>
</dbReference>
<dbReference type="KEGG" id="mpp:MICPUCDRAFT_43078"/>
<dbReference type="OMA" id="KFVICTG"/>
<accession>C1N7D7</accession>
<dbReference type="InterPro" id="IPR001251">
    <property type="entry name" value="CRAL-TRIO_dom"/>
</dbReference>
<evidence type="ECO:0000313" key="5">
    <source>
        <dbReference type="Proteomes" id="UP000001876"/>
    </source>
</evidence>
<feature type="transmembrane region" description="Helical" evidence="2">
    <location>
        <begin position="508"/>
        <end position="526"/>
    </location>
</feature>
<protein>
    <submittedName>
        <fullName evidence="4">Predicted protein</fullName>
    </submittedName>
</protein>
<evidence type="ECO:0000313" key="4">
    <source>
        <dbReference type="EMBL" id="EEH52254.1"/>
    </source>
</evidence>
<dbReference type="SUPFAM" id="SSF52087">
    <property type="entry name" value="CRAL/TRIO domain"/>
    <property type="match status" value="1"/>
</dbReference>
<dbReference type="PROSITE" id="PS50191">
    <property type="entry name" value="CRAL_TRIO"/>
    <property type="match status" value="1"/>
</dbReference>
<dbReference type="RefSeq" id="XP_003063881.1">
    <property type="nucleotide sequence ID" value="XM_003063835.1"/>
</dbReference>
<reference evidence="4 5" key="1">
    <citation type="journal article" date="2009" name="Science">
        <title>Green evolution and dynamic adaptations revealed by genomes of the marine picoeukaryotes Micromonas.</title>
        <authorList>
            <person name="Worden A.Z."/>
            <person name="Lee J.H."/>
            <person name="Mock T."/>
            <person name="Rouze P."/>
            <person name="Simmons M.P."/>
            <person name="Aerts A.L."/>
            <person name="Allen A.E."/>
            <person name="Cuvelier M.L."/>
            <person name="Derelle E."/>
            <person name="Everett M.V."/>
            <person name="Foulon E."/>
            <person name="Grimwood J."/>
            <person name="Gundlach H."/>
            <person name="Henrissat B."/>
            <person name="Napoli C."/>
            <person name="McDonald S.M."/>
            <person name="Parker M.S."/>
            <person name="Rombauts S."/>
            <person name="Salamov A."/>
            <person name="Von Dassow P."/>
            <person name="Badger J.H."/>
            <person name="Coutinho P.M."/>
            <person name="Demir E."/>
            <person name="Dubchak I."/>
            <person name="Gentemann C."/>
            <person name="Eikrem W."/>
            <person name="Gready J.E."/>
            <person name="John U."/>
            <person name="Lanier W."/>
            <person name="Lindquist E.A."/>
            <person name="Lucas S."/>
            <person name="Mayer K.F."/>
            <person name="Moreau H."/>
            <person name="Not F."/>
            <person name="Otillar R."/>
            <person name="Panaud O."/>
            <person name="Pangilinan J."/>
            <person name="Paulsen I."/>
            <person name="Piegu B."/>
            <person name="Poliakov A."/>
            <person name="Robbens S."/>
            <person name="Schmutz J."/>
            <person name="Toulza E."/>
            <person name="Wyss T."/>
            <person name="Zelensky A."/>
            <person name="Zhou K."/>
            <person name="Armbrust E.V."/>
            <person name="Bhattacharya D."/>
            <person name="Goodenough U.W."/>
            <person name="Van de Peer Y."/>
            <person name="Grigoriev I.V."/>
        </authorList>
    </citation>
    <scope>NUCLEOTIDE SEQUENCE [LARGE SCALE GENOMIC DNA]</scope>
    <source>
        <strain evidence="4 5">CCMP1545</strain>
    </source>
</reference>
<dbReference type="GeneID" id="9689159"/>
<keyword evidence="2" id="KW-1133">Transmembrane helix</keyword>
<name>C1N7D7_MICPC</name>
<feature type="region of interest" description="Disordered" evidence="1">
    <location>
        <begin position="1"/>
        <end position="40"/>
    </location>
</feature>
<dbReference type="OrthoDB" id="10384394at2759"/>
<proteinExistence type="predicted"/>
<keyword evidence="2" id="KW-0812">Transmembrane</keyword>
<evidence type="ECO:0000259" key="3">
    <source>
        <dbReference type="PROSITE" id="PS50191"/>
    </source>
</evidence>
<evidence type="ECO:0000256" key="2">
    <source>
        <dbReference type="SAM" id="Phobius"/>
    </source>
</evidence>
<dbReference type="CDD" id="cd00170">
    <property type="entry name" value="SEC14"/>
    <property type="match status" value="1"/>
</dbReference>
<feature type="domain" description="CRAL-TRIO" evidence="3">
    <location>
        <begin position="300"/>
        <end position="418"/>
    </location>
</feature>
<keyword evidence="2" id="KW-0472">Membrane</keyword>
<gene>
    <name evidence="4" type="ORF">MICPUCDRAFT_43078</name>
</gene>
<organism evidence="5">
    <name type="scientific">Micromonas pusilla (strain CCMP1545)</name>
    <name type="common">Picoplanktonic green alga</name>
    <dbReference type="NCBI Taxonomy" id="564608"/>
    <lineage>
        <taxon>Eukaryota</taxon>
        <taxon>Viridiplantae</taxon>
        <taxon>Chlorophyta</taxon>
        <taxon>Mamiellophyceae</taxon>
        <taxon>Mamiellales</taxon>
        <taxon>Mamiellaceae</taxon>
        <taxon>Micromonas</taxon>
    </lineage>
</organism>
<dbReference type="AlphaFoldDB" id="C1N7D7"/>
<sequence length="553" mass="61152">MGFACCGGKPKADADGPAGGAGDGTGKKPAVKSPTKKQAKKELIAELESNVPTQVGAWHEAMDAIEWSGPKVPETAPSEEEEPLMVPEQKTMMQGMPMFPWEVGEWTAKQYREIMEACARDINLDASKGRPDCTKLSTEAKMHHLRRCIADVLKSKVYHFMLRMFEGPELELEVASHRFLSRLLRGCKDSIYYNIDKPFPEAYADVAESKKTGAAAYLRMFLVRFAKRFPPAQGFVNPAYDSPASRERIISECGEQGLALWNFMEATEHHPAACVLLPNNKTMKAFNAVPKPWSWKAVNLFYEYAICEPSYRLADQASIFIIDTGKLGMTMWTASVIKAVASQLAAAQFHPEPFSAFVIAHSPALFNFAWSIGKYFITETAREKFVVLSGSAAAHFEKIGVAREHIPPEIGGTSKSEVLLKPPDVLRRMMHKRAINAHYEQYGDDLKDMEDSAFESLGTLSPNSSSDDLGSMSLIKRESLRRESFGVRRFGKNKTALLAAKTARNTTVIVFMFVMAYVIFIVMRVGGDARRAREMLTAAAMAAAASASSRASK</sequence>
<dbReference type="Gene3D" id="3.40.525.10">
    <property type="entry name" value="CRAL-TRIO lipid binding domain"/>
    <property type="match status" value="1"/>
</dbReference>
<dbReference type="EMBL" id="GG663749">
    <property type="protein sequence ID" value="EEH52254.1"/>
    <property type="molecule type" value="Genomic_DNA"/>
</dbReference>
<keyword evidence="5" id="KW-1185">Reference proteome</keyword>
<evidence type="ECO:0000256" key="1">
    <source>
        <dbReference type="SAM" id="MobiDB-lite"/>
    </source>
</evidence>
<dbReference type="InterPro" id="IPR036865">
    <property type="entry name" value="CRAL-TRIO_dom_sf"/>
</dbReference>
<dbReference type="Pfam" id="PF00650">
    <property type="entry name" value="CRAL_TRIO"/>
    <property type="match status" value="1"/>
</dbReference>